<dbReference type="RefSeq" id="WP_313831104.1">
    <property type="nucleotide sequence ID" value="NZ_JAQOUE010000001.1"/>
</dbReference>
<protein>
    <submittedName>
        <fullName evidence="2">Redoxin domain-containing protein</fullName>
    </submittedName>
</protein>
<dbReference type="Proteomes" id="UP001250932">
    <property type="component" value="Unassembled WGS sequence"/>
</dbReference>
<comment type="caution">
    <text evidence="2">The sequence shown here is derived from an EMBL/GenBank/DDBJ whole genome shotgun (WGS) entry which is preliminary data.</text>
</comment>
<organism evidence="2 3">
    <name type="scientific">Candidatus Nitronereus thalassa</name>
    <dbReference type="NCBI Taxonomy" id="3020898"/>
    <lineage>
        <taxon>Bacteria</taxon>
        <taxon>Pseudomonadati</taxon>
        <taxon>Nitrospirota</taxon>
        <taxon>Nitrospiria</taxon>
        <taxon>Nitrospirales</taxon>
        <taxon>Nitrospiraceae</taxon>
        <taxon>Candidatus Nitronereus</taxon>
    </lineage>
</organism>
<accession>A0ABU3K2Y7</accession>
<dbReference type="InterPro" id="IPR036249">
    <property type="entry name" value="Thioredoxin-like_sf"/>
</dbReference>
<feature type="domain" description="Alkyl hydroperoxide reductase subunit C/ Thiol specific antioxidant" evidence="1">
    <location>
        <begin position="23"/>
        <end position="125"/>
    </location>
</feature>
<gene>
    <name evidence="2" type="ORF">PPG34_00185</name>
</gene>
<dbReference type="SUPFAM" id="SSF52833">
    <property type="entry name" value="Thioredoxin-like"/>
    <property type="match status" value="1"/>
</dbReference>
<dbReference type="EMBL" id="JAQOUE010000001">
    <property type="protein sequence ID" value="MDT7040746.1"/>
    <property type="molecule type" value="Genomic_DNA"/>
</dbReference>
<evidence type="ECO:0000313" key="3">
    <source>
        <dbReference type="Proteomes" id="UP001250932"/>
    </source>
</evidence>
<dbReference type="Gene3D" id="3.40.30.10">
    <property type="entry name" value="Glutaredoxin"/>
    <property type="match status" value="1"/>
</dbReference>
<proteinExistence type="predicted"/>
<keyword evidence="3" id="KW-1185">Reference proteome</keyword>
<sequence>MRIGYSTLPQIRIPAIVEGEIIVFDLAQLTGQWSVVCCMPRLALDKAVFLNQQSQSVAEQGAVLLSFLWEPDACYDPSIRKIGKLRIPFLTDPSKRLFRRLGLFGQKSPDRCQSFVFDPEGIVRYCLVHRLDVRGMAVVIEMLKYCQEGTHQPACEMNHEPAAVAPLTFSEFTNTPDSPILPSPCTGGSVS</sequence>
<name>A0ABU3K2Y7_9BACT</name>
<dbReference type="Pfam" id="PF00578">
    <property type="entry name" value="AhpC-TSA"/>
    <property type="match status" value="1"/>
</dbReference>
<dbReference type="InterPro" id="IPR000866">
    <property type="entry name" value="AhpC/TSA"/>
</dbReference>
<reference evidence="2 3" key="1">
    <citation type="journal article" date="2023" name="ISME J.">
        <title>Cultivation and genomic characterization of novel and ubiquitous marine nitrite-oxidizing bacteria from the Nitrospirales.</title>
        <authorList>
            <person name="Mueller A.J."/>
            <person name="Daebeler A."/>
            <person name="Herbold C.W."/>
            <person name="Kirkegaard R.H."/>
            <person name="Daims H."/>
        </authorList>
    </citation>
    <scope>NUCLEOTIDE SEQUENCE [LARGE SCALE GENOMIC DNA]</scope>
    <source>
        <strain evidence="2 3">EB</strain>
    </source>
</reference>
<evidence type="ECO:0000259" key="1">
    <source>
        <dbReference type="Pfam" id="PF00578"/>
    </source>
</evidence>
<evidence type="ECO:0000313" key="2">
    <source>
        <dbReference type="EMBL" id="MDT7040746.1"/>
    </source>
</evidence>